<sequence length="228" mass="26293">MVAIQPYIIYKLPLTRIFQAIKGGKIEKAWDNIKYFVEVCTDVDIHQPTSIEINGFSADRRHGELPEPAVSLLERIVAHFGVGDIKPLGYHVYDKQPTEQNKTEWKLTPADLSDAIEFMVAGQPYPKYNLGPIELILSYDFKLIDLDTRIELTGQQYTSMLIISLSRNNSVCPSLCFPFTEPNDDFWKYFDKIKELAPFKMDTKDLRLVRSNKKRTTNVFSKIKLRKA</sequence>
<dbReference type="Proteomes" id="UP000434850">
    <property type="component" value="Unassembled WGS sequence"/>
</dbReference>
<gene>
    <name evidence="1" type="ORF">GO816_00870</name>
</gene>
<dbReference type="OrthoDB" id="791462at2"/>
<dbReference type="EMBL" id="WQLA01000001">
    <property type="protein sequence ID" value="MVN89667.1"/>
    <property type="molecule type" value="Genomic_DNA"/>
</dbReference>
<reference evidence="1 2" key="1">
    <citation type="submission" date="2019-12" db="EMBL/GenBank/DDBJ databases">
        <title>Mucilaginibacter sp. HME9299 genome sequencing and assembly.</title>
        <authorList>
            <person name="Kang H."/>
            <person name="Kim H."/>
            <person name="Joh K."/>
        </authorList>
    </citation>
    <scope>NUCLEOTIDE SEQUENCE [LARGE SCALE GENOMIC DNA]</scope>
    <source>
        <strain evidence="1 2">HME9299</strain>
    </source>
</reference>
<dbReference type="RefSeq" id="WP_157539465.1">
    <property type="nucleotide sequence ID" value="NZ_WQLA01000001.1"/>
</dbReference>
<accession>A0A6I4I4G9</accession>
<name>A0A6I4I4G9_9SPHI</name>
<dbReference type="AlphaFoldDB" id="A0A6I4I4G9"/>
<comment type="caution">
    <text evidence="1">The sequence shown here is derived from an EMBL/GenBank/DDBJ whole genome shotgun (WGS) entry which is preliminary data.</text>
</comment>
<proteinExistence type="predicted"/>
<evidence type="ECO:0000313" key="2">
    <source>
        <dbReference type="Proteomes" id="UP000434850"/>
    </source>
</evidence>
<keyword evidence="2" id="KW-1185">Reference proteome</keyword>
<evidence type="ECO:0000313" key="1">
    <source>
        <dbReference type="EMBL" id="MVN89667.1"/>
    </source>
</evidence>
<protein>
    <submittedName>
        <fullName evidence="1">Uncharacterized protein</fullName>
    </submittedName>
</protein>
<organism evidence="1 2">
    <name type="scientific">Mucilaginibacter aquatilis</name>
    <dbReference type="NCBI Taxonomy" id="1517760"/>
    <lineage>
        <taxon>Bacteria</taxon>
        <taxon>Pseudomonadati</taxon>
        <taxon>Bacteroidota</taxon>
        <taxon>Sphingobacteriia</taxon>
        <taxon>Sphingobacteriales</taxon>
        <taxon>Sphingobacteriaceae</taxon>
        <taxon>Mucilaginibacter</taxon>
    </lineage>
</organism>